<dbReference type="STRING" id="216946.STURO_v1c03550"/>
<dbReference type="KEGG" id="stur:STURON_00355"/>
<reference evidence="1 2" key="1">
    <citation type="journal article" date="2015" name="Genome Announc.">
        <title>Complete Genome Sequence of Spiroplasma turonicum Strain Tab4cT, a Parasite of a Horse Fly, Haematopota sp. (Diptera: Tabanidae).</title>
        <authorList>
            <person name="Davis R.E."/>
            <person name="Shao J."/>
            <person name="Zhao Y."/>
            <person name="Gasparich G.E."/>
            <person name="Gaynor B.J."/>
            <person name="Donofrio N."/>
        </authorList>
    </citation>
    <scope>NUCLEOTIDE SEQUENCE [LARGE SCALE GENOMIC DNA]</scope>
    <source>
        <strain evidence="1 2">Tab4c</strain>
    </source>
</reference>
<dbReference type="Proteomes" id="UP000067243">
    <property type="component" value="Chromosome"/>
</dbReference>
<organism evidence="1 2">
    <name type="scientific">Spiroplasma turonicum</name>
    <dbReference type="NCBI Taxonomy" id="216946"/>
    <lineage>
        <taxon>Bacteria</taxon>
        <taxon>Bacillati</taxon>
        <taxon>Mycoplasmatota</taxon>
        <taxon>Mollicutes</taxon>
        <taxon>Entomoplasmatales</taxon>
        <taxon>Spiroplasmataceae</taxon>
        <taxon>Spiroplasma</taxon>
    </lineage>
</organism>
<evidence type="ECO:0000313" key="2">
    <source>
        <dbReference type="Proteomes" id="UP000067243"/>
    </source>
</evidence>
<dbReference type="RefSeq" id="WP_075048199.1">
    <property type="nucleotide sequence ID" value="NZ_CP012328.1"/>
</dbReference>
<dbReference type="OrthoDB" id="389807at2"/>
<evidence type="ECO:0000313" key="1">
    <source>
        <dbReference type="EMBL" id="AKU79601.1"/>
    </source>
</evidence>
<accession>A0A0K1P5K6</accession>
<sequence length="92" mass="10709">MDFIEMESAITKMLSLKLLELRKEIPSIKLIDIINYFNNIVVKNNKIYDLNDVAFYIMNIKINKICEYLNFVEISTASKSEIKTDLESILEG</sequence>
<gene>
    <name evidence="1" type="ORF">STURON_00355</name>
</gene>
<name>A0A0K1P5K6_9MOLU</name>
<protein>
    <submittedName>
        <fullName evidence="1">Uncharacterized protein</fullName>
    </submittedName>
</protein>
<proteinExistence type="predicted"/>
<dbReference type="EMBL" id="CP012328">
    <property type="protein sequence ID" value="AKU79601.1"/>
    <property type="molecule type" value="Genomic_DNA"/>
</dbReference>
<keyword evidence="2" id="KW-1185">Reference proteome</keyword>
<dbReference type="PATRIC" id="fig|216946.3.peg.355"/>
<dbReference type="AlphaFoldDB" id="A0A0K1P5K6"/>